<keyword evidence="7" id="KW-1185">Reference proteome</keyword>
<evidence type="ECO:0000256" key="1">
    <source>
        <dbReference type="ARBA" id="ARBA00006643"/>
    </source>
</evidence>
<dbReference type="FunFam" id="1.25.40.10:FF:000343">
    <property type="entry name" value="Pentatricopeptide repeat-containing protein At3g58590"/>
    <property type="match status" value="1"/>
</dbReference>
<reference evidence="6 7" key="1">
    <citation type="submission" date="2024-11" db="EMBL/GenBank/DDBJ databases">
        <title>Chromosome-level genome assembly of Eucalyptus globulus Labill. provides insights into its genome evolution.</title>
        <authorList>
            <person name="Li X."/>
        </authorList>
    </citation>
    <scope>NUCLEOTIDE SEQUENCE [LARGE SCALE GENOMIC DNA]</scope>
    <source>
        <strain evidence="6">CL2024</strain>
        <tissue evidence="6">Fresh tender leaves</tissue>
    </source>
</reference>
<feature type="compositionally biased region" description="Polar residues" evidence="4">
    <location>
        <begin position="1"/>
        <end position="16"/>
    </location>
</feature>
<dbReference type="Pfam" id="PF20431">
    <property type="entry name" value="E_motif"/>
    <property type="match status" value="1"/>
</dbReference>
<dbReference type="Proteomes" id="UP001634007">
    <property type="component" value="Unassembled WGS sequence"/>
</dbReference>
<keyword evidence="2" id="KW-0677">Repeat</keyword>
<name>A0ABD3LVE6_EUCGL</name>
<dbReference type="NCBIfam" id="TIGR00756">
    <property type="entry name" value="PPR"/>
    <property type="match status" value="6"/>
</dbReference>
<organism evidence="6 7">
    <name type="scientific">Eucalyptus globulus</name>
    <name type="common">Tasmanian blue gum</name>
    <dbReference type="NCBI Taxonomy" id="34317"/>
    <lineage>
        <taxon>Eukaryota</taxon>
        <taxon>Viridiplantae</taxon>
        <taxon>Streptophyta</taxon>
        <taxon>Embryophyta</taxon>
        <taxon>Tracheophyta</taxon>
        <taxon>Spermatophyta</taxon>
        <taxon>Magnoliopsida</taxon>
        <taxon>eudicotyledons</taxon>
        <taxon>Gunneridae</taxon>
        <taxon>Pentapetalae</taxon>
        <taxon>rosids</taxon>
        <taxon>malvids</taxon>
        <taxon>Myrtales</taxon>
        <taxon>Myrtaceae</taxon>
        <taxon>Myrtoideae</taxon>
        <taxon>Eucalypteae</taxon>
        <taxon>Eucalyptus</taxon>
    </lineage>
</organism>
<dbReference type="InterPro" id="IPR032867">
    <property type="entry name" value="DYW_dom"/>
</dbReference>
<feature type="repeat" description="PPR" evidence="3">
    <location>
        <begin position="371"/>
        <end position="405"/>
    </location>
</feature>
<accession>A0ABD3LVE6</accession>
<dbReference type="InterPro" id="IPR002885">
    <property type="entry name" value="PPR_rpt"/>
</dbReference>
<dbReference type="PROSITE" id="PS51375">
    <property type="entry name" value="PPR"/>
    <property type="match status" value="5"/>
</dbReference>
<evidence type="ECO:0000256" key="2">
    <source>
        <dbReference type="ARBA" id="ARBA00022737"/>
    </source>
</evidence>
<dbReference type="FunFam" id="1.25.40.10:FF:000366">
    <property type="entry name" value="Pentatricopeptide (PPR) repeat-containing protein"/>
    <property type="match status" value="1"/>
</dbReference>
<feature type="repeat" description="PPR" evidence="3">
    <location>
        <begin position="269"/>
        <end position="303"/>
    </location>
</feature>
<dbReference type="AlphaFoldDB" id="A0ABD3LVE6"/>
<evidence type="ECO:0000256" key="4">
    <source>
        <dbReference type="SAM" id="MobiDB-lite"/>
    </source>
</evidence>
<dbReference type="Pfam" id="PF13041">
    <property type="entry name" value="PPR_2"/>
    <property type="match status" value="5"/>
</dbReference>
<comment type="caution">
    <text evidence="6">The sequence shown here is derived from an EMBL/GenBank/DDBJ whole genome shotgun (WGS) entry which is preliminary data.</text>
</comment>
<feature type="domain" description="DYW" evidence="5">
    <location>
        <begin position="785"/>
        <end position="877"/>
    </location>
</feature>
<dbReference type="InterPro" id="IPR011990">
    <property type="entry name" value="TPR-like_helical_dom_sf"/>
</dbReference>
<proteinExistence type="inferred from homology"/>
<dbReference type="PANTHER" id="PTHR47926:SF538">
    <property type="entry name" value="WHIM2 DOMAIN-CONTAINING PROTEIN"/>
    <property type="match status" value="1"/>
</dbReference>
<dbReference type="EMBL" id="JBJKBG010000002">
    <property type="protein sequence ID" value="KAL3752340.1"/>
    <property type="molecule type" value="Genomic_DNA"/>
</dbReference>
<dbReference type="Pfam" id="PF14432">
    <property type="entry name" value="DYW_deaminase"/>
    <property type="match status" value="1"/>
</dbReference>
<evidence type="ECO:0000313" key="6">
    <source>
        <dbReference type="EMBL" id="KAL3752340.1"/>
    </source>
</evidence>
<comment type="similarity">
    <text evidence="1">Belongs to the PPR family. PCMP-H subfamily.</text>
</comment>
<evidence type="ECO:0000259" key="5">
    <source>
        <dbReference type="Pfam" id="PF14432"/>
    </source>
</evidence>
<sequence>MTGSSSIRTLGNSQRTRFLENPSRNLHHRAVPAPSDSAGHASSTPPRAKTLVSPDVHHVFDRSPQRAQTGYSPSLSEYSRYSRNQGPLDLFASVHRWGLPIDGSALSCVINVCANSFDQNTGRQVHCQCVKLGFLEDVSVGTSLVDMYMKTESVEDGRRAFDEMSDRNVISWTSLLSGYTRNNLNGEAVELFRRMQVEGIKPNAFTYTAVLGALGDDGLAEKGVQLHAMVIKDGFASATYAGNSLINMYSKVGMVRDARSVFNAMENKDAVTWNSMISGYVANGHDMEALVMFHSMRNAEVSLSQLTFANVIKLCANVRELSFARQLHCQVVKMGLEFDDKVRKALIGAYSKCCEMDDAFKSFSSVSRYQDVVSWTAIITGYLQNGQVAQAVDLFCQMRREGVKPNEFTYSLILGAQPLISPYEVHAQVIKTNCQSLSTVGTALLDAYVKIGSTDDASKVFKSVREKDVVSWSAMLAGYALSGDTENAVKVFLQLGKEGVRPNEFTYSSVINACAAPSAAVEQGKQLHACSIKSGYSDAICVSSALLTMYAKRGNIESANKVFHRQRERDLVSWNSMVSGYAQHGHAKKALEVFDEMQRQKMTADGITFIGVISACTHGGFVKEGERYYDMMVNDHQISPTMEHYSCLVDLYSRAGMLEKAMDTINGMPFPPSAPVWRSILAGCHVQRNLELGKLAAEKLISLQPDHSSAYVLLSNIYAAAGKWKERAEVRKMMDERNVRKEAGYSWIEVKNKTHFFLAGDVSHPLQERIYAKLEELGVRLRDYGYQPDTNYVLHDVEEEHKEAILSQHSERLALAFGLIATSPETPIQISKNLRVCGDCHNVIKLVSVIERREIIVRDSNRFHHFNSGSCSCGDYW</sequence>
<protein>
    <recommendedName>
        <fullName evidence="5">DYW domain-containing protein</fullName>
    </recommendedName>
</protein>
<dbReference type="InterPro" id="IPR046848">
    <property type="entry name" value="E_motif"/>
</dbReference>
<feature type="region of interest" description="Disordered" evidence="4">
    <location>
        <begin position="1"/>
        <end position="52"/>
    </location>
</feature>
<feature type="repeat" description="PPR" evidence="3">
    <location>
        <begin position="168"/>
        <end position="202"/>
    </location>
</feature>
<dbReference type="FunFam" id="1.25.40.10:FF:000382">
    <property type="entry name" value="Pentatricopeptide repeat-containing protein"/>
    <property type="match status" value="1"/>
</dbReference>
<dbReference type="PANTHER" id="PTHR47926">
    <property type="entry name" value="PENTATRICOPEPTIDE REPEAT-CONTAINING PROTEIN"/>
    <property type="match status" value="1"/>
</dbReference>
<dbReference type="FunFam" id="1.25.40.10:FF:000201">
    <property type="entry name" value="Pentatricopeptide repeat-containing protein mitochondrial"/>
    <property type="match status" value="1"/>
</dbReference>
<feature type="repeat" description="PPR" evidence="3">
    <location>
        <begin position="468"/>
        <end position="502"/>
    </location>
</feature>
<evidence type="ECO:0000313" key="7">
    <source>
        <dbReference type="Proteomes" id="UP001634007"/>
    </source>
</evidence>
<feature type="repeat" description="PPR" evidence="3">
    <location>
        <begin position="570"/>
        <end position="604"/>
    </location>
</feature>
<dbReference type="FunFam" id="1.25.40.10:FF:000073">
    <property type="entry name" value="Pentatricopeptide repeat-containing protein chloroplastic"/>
    <property type="match status" value="1"/>
</dbReference>
<gene>
    <name evidence="6" type="ORF">ACJRO7_013057</name>
</gene>
<dbReference type="InterPro" id="IPR046960">
    <property type="entry name" value="PPR_At4g14850-like_plant"/>
</dbReference>
<dbReference type="SUPFAM" id="SSF48452">
    <property type="entry name" value="TPR-like"/>
    <property type="match status" value="1"/>
</dbReference>
<dbReference type="Pfam" id="PF01535">
    <property type="entry name" value="PPR"/>
    <property type="match status" value="1"/>
</dbReference>
<dbReference type="FunFam" id="1.25.40.10:FF:000031">
    <property type="entry name" value="Pentatricopeptide repeat-containing protein mitochondrial"/>
    <property type="match status" value="1"/>
</dbReference>
<dbReference type="Gene3D" id="1.25.40.10">
    <property type="entry name" value="Tetratricopeptide repeat domain"/>
    <property type="match status" value="4"/>
</dbReference>
<evidence type="ECO:0000256" key="3">
    <source>
        <dbReference type="PROSITE-ProRule" id="PRU00708"/>
    </source>
</evidence>